<name>A0A0J7KD47_LASNI</name>
<evidence type="ECO:0000256" key="1">
    <source>
        <dbReference type="SAM" id="MobiDB-lite"/>
    </source>
</evidence>
<sequence length="81" mass="9067">MIPAELTVMEEIVEVPEASQAPKEPESERPKEILDETTEGSPDQPREDNSQMTNDSDVAEKTVPEQGEQEQQAAVVLKYRL</sequence>
<dbReference type="AlphaFoldDB" id="A0A0J7KD47"/>
<accession>A0A0J7KD47</accession>
<dbReference type="PaxDb" id="67767-A0A0J7KD47"/>
<protein>
    <submittedName>
        <fullName evidence="2">Uncharacterized protein</fullName>
    </submittedName>
</protein>
<reference evidence="2 3" key="1">
    <citation type="submission" date="2015-04" db="EMBL/GenBank/DDBJ databases">
        <title>Lasius niger genome sequencing.</title>
        <authorList>
            <person name="Konorov E.A."/>
            <person name="Nikitin M.A."/>
            <person name="Kirill M.V."/>
            <person name="Chang P."/>
        </authorList>
    </citation>
    <scope>NUCLEOTIDE SEQUENCE [LARGE SCALE GENOMIC DNA]</scope>
    <source>
        <tissue evidence="2">Whole</tissue>
    </source>
</reference>
<evidence type="ECO:0000313" key="3">
    <source>
        <dbReference type="Proteomes" id="UP000036403"/>
    </source>
</evidence>
<feature type="region of interest" description="Disordered" evidence="1">
    <location>
        <begin position="1"/>
        <end position="72"/>
    </location>
</feature>
<proteinExistence type="predicted"/>
<organism evidence="2 3">
    <name type="scientific">Lasius niger</name>
    <name type="common">Black garden ant</name>
    <dbReference type="NCBI Taxonomy" id="67767"/>
    <lineage>
        <taxon>Eukaryota</taxon>
        <taxon>Metazoa</taxon>
        <taxon>Ecdysozoa</taxon>
        <taxon>Arthropoda</taxon>
        <taxon>Hexapoda</taxon>
        <taxon>Insecta</taxon>
        <taxon>Pterygota</taxon>
        <taxon>Neoptera</taxon>
        <taxon>Endopterygota</taxon>
        <taxon>Hymenoptera</taxon>
        <taxon>Apocrita</taxon>
        <taxon>Aculeata</taxon>
        <taxon>Formicoidea</taxon>
        <taxon>Formicidae</taxon>
        <taxon>Formicinae</taxon>
        <taxon>Lasius</taxon>
        <taxon>Lasius</taxon>
    </lineage>
</organism>
<feature type="compositionally biased region" description="Basic and acidic residues" evidence="1">
    <location>
        <begin position="23"/>
        <end position="34"/>
    </location>
</feature>
<dbReference type="EMBL" id="LBMM01009255">
    <property type="protein sequence ID" value="KMQ88272.1"/>
    <property type="molecule type" value="Genomic_DNA"/>
</dbReference>
<evidence type="ECO:0000313" key="2">
    <source>
        <dbReference type="EMBL" id="KMQ88272.1"/>
    </source>
</evidence>
<comment type="caution">
    <text evidence="2">The sequence shown here is derived from an EMBL/GenBank/DDBJ whole genome shotgun (WGS) entry which is preliminary data.</text>
</comment>
<dbReference type="Proteomes" id="UP000036403">
    <property type="component" value="Unassembled WGS sequence"/>
</dbReference>
<gene>
    <name evidence="2" type="ORF">RF55_12266</name>
</gene>
<keyword evidence="3" id="KW-1185">Reference proteome</keyword>